<dbReference type="InterPro" id="IPR012340">
    <property type="entry name" value="NA-bd_OB-fold"/>
</dbReference>
<dbReference type="InterPro" id="IPR000424">
    <property type="entry name" value="Primosome_PriB/ssb"/>
</dbReference>
<dbReference type="EMBL" id="ML213591">
    <property type="protein sequence ID" value="TFK43260.1"/>
    <property type="molecule type" value="Genomic_DNA"/>
</dbReference>
<accession>A0A5C3MDH9</accession>
<evidence type="ECO:0008006" key="6">
    <source>
        <dbReference type="Google" id="ProtNLM"/>
    </source>
</evidence>
<organism evidence="4 5">
    <name type="scientific">Crucibulum laeve</name>
    <dbReference type="NCBI Taxonomy" id="68775"/>
    <lineage>
        <taxon>Eukaryota</taxon>
        <taxon>Fungi</taxon>
        <taxon>Dikarya</taxon>
        <taxon>Basidiomycota</taxon>
        <taxon>Agaricomycotina</taxon>
        <taxon>Agaricomycetes</taxon>
        <taxon>Agaricomycetidae</taxon>
        <taxon>Agaricales</taxon>
        <taxon>Agaricineae</taxon>
        <taxon>Nidulariaceae</taxon>
        <taxon>Crucibulum</taxon>
    </lineage>
</organism>
<dbReference type="GO" id="GO:0003697">
    <property type="term" value="F:single-stranded DNA binding"/>
    <property type="evidence" value="ECO:0007669"/>
    <property type="project" value="InterPro"/>
</dbReference>
<dbReference type="AlphaFoldDB" id="A0A5C3MDH9"/>
<dbReference type="Pfam" id="PF00436">
    <property type="entry name" value="SSB"/>
    <property type="match status" value="1"/>
</dbReference>
<dbReference type="Proteomes" id="UP000308652">
    <property type="component" value="Unassembled WGS sequence"/>
</dbReference>
<dbReference type="STRING" id="68775.A0A5C3MDH9"/>
<dbReference type="Gene3D" id="2.40.50.140">
    <property type="entry name" value="Nucleic acid-binding proteins"/>
    <property type="match status" value="1"/>
</dbReference>
<dbReference type="OrthoDB" id="1078367at2759"/>
<dbReference type="PROSITE" id="PS50935">
    <property type="entry name" value="SSB"/>
    <property type="match status" value="1"/>
</dbReference>
<reference evidence="4 5" key="1">
    <citation type="journal article" date="2019" name="Nat. Ecol. Evol.">
        <title>Megaphylogeny resolves global patterns of mushroom evolution.</title>
        <authorList>
            <person name="Varga T."/>
            <person name="Krizsan K."/>
            <person name="Foldi C."/>
            <person name="Dima B."/>
            <person name="Sanchez-Garcia M."/>
            <person name="Sanchez-Ramirez S."/>
            <person name="Szollosi G.J."/>
            <person name="Szarkandi J.G."/>
            <person name="Papp V."/>
            <person name="Albert L."/>
            <person name="Andreopoulos W."/>
            <person name="Angelini C."/>
            <person name="Antonin V."/>
            <person name="Barry K.W."/>
            <person name="Bougher N.L."/>
            <person name="Buchanan P."/>
            <person name="Buyck B."/>
            <person name="Bense V."/>
            <person name="Catcheside P."/>
            <person name="Chovatia M."/>
            <person name="Cooper J."/>
            <person name="Damon W."/>
            <person name="Desjardin D."/>
            <person name="Finy P."/>
            <person name="Geml J."/>
            <person name="Haridas S."/>
            <person name="Hughes K."/>
            <person name="Justo A."/>
            <person name="Karasinski D."/>
            <person name="Kautmanova I."/>
            <person name="Kiss B."/>
            <person name="Kocsube S."/>
            <person name="Kotiranta H."/>
            <person name="LaButti K.M."/>
            <person name="Lechner B.E."/>
            <person name="Liimatainen K."/>
            <person name="Lipzen A."/>
            <person name="Lukacs Z."/>
            <person name="Mihaltcheva S."/>
            <person name="Morgado L.N."/>
            <person name="Niskanen T."/>
            <person name="Noordeloos M.E."/>
            <person name="Ohm R.A."/>
            <person name="Ortiz-Santana B."/>
            <person name="Ovrebo C."/>
            <person name="Racz N."/>
            <person name="Riley R."/>
            <person name="Savchenko A."/>
            <person name="Shiryaev A."/>
            <person name="Soop K."/>
            <person name="Spirin V."/>
            <person name="Szebenyi C."/>
            <person name="Tomsovsky M."/>
            <person name="Tulloss R.E."/>
            <person name="Uehling J."/>
            <person name="Grigoriev I.V."/>
            <person name="Vagvolgyi C."/>
            <person name="Papp T."/>
            <person name="Martin F.M."/>
            <person name="Miettinen O."/>
            <person name="Hibbett D.S."/>
            <person name="Nagy L.G."/>
        </authorList>
    </citation>
    <scope>NUCLEOTIDE SEQUENCE [LARGE SCALE GENOMIC DNA]</scope>
    <source>
        <strain evidence="4 5">CBS 166.37</strain>
    </source>
</reference>
<proteinExistence type="predicted"/>
<sequence length="152" mass="16944">MLGALRAATSRATSARAFSTSSARRADLAMLTLIGRLAKDPEVRLTKNEKQYLTYTVATSNYPPPPADPNGERRPSTSTFHKVLCFSESSINYLQNLRKGTLVYVEANFELREPEAGADPASPMGQRQIFLRHDKIRVLVNPKNHTSEHEES</sequence>
<name>A0A5C3MDH9_9AGAR</name>
<gene>
    <name evidence="4" type="ORF">BDQ12DRAFT_171006</name>
</gene>
<evidence type="ECO:0000313" key="4">
    <source>
        <dbReference type="EMBL" id="TFK43260.1"/>
    </source>
</evidence>
<keyword evidence="5" id="KW-1185">Reference proteome</keyword>
<keyword evidence="1 2" id="KW-0238">DNA-binding</keyword>
<evidence type="ECO:0000256" key="1">
    <source>
        <dbReference type="ARBA" id="ARBA00023125"/>
    </source>
</evidence>
<dbReference type="CDD" id="cd04496">
    <property type="entry name" value="SSB_OBF"/>
    <property type="match status" value="1"/>
</dbReference>
<evidence type="ECO:0000256" key="3">
    <source>
        <dbReference type="SAM" id="MobiDB-lite"/>
    </source>
</evidence>
<dbReference type="SUPFAM" id="SSF50249">
    <property type="entry name" value="Nucleic acid-binding proteins"/>
    <property type="match status" value="1"/>
</dbReference>
<protein>
    <recommendedName>
        <fullName evidence="6">Nucleic acid-binding protein</fullName>
    </recommendedName>
</protein>
<feature type="region of interest" description="Disordered" evidence="3">
    <location>
        <begin position="58"/>
        <end position="77"/>
    </location>
</feature>
<evidence type="ECO:0000256" key="2">
    <source>
        <dbReference type="PROSITE-ProRule" id="PRU00252"/>
    </source>
</evidence>
<evidence type="ECO:0000313" key="5">
    <source>
        <dbReference type="Proteomes" id="UP000308652"/>
    </source>
</evidence>